<evidence type="ECO:0000256" key="1">
    <source>
        <dbReference type="SAM" id="Coils"/>
    </source>
</evidence>
<dbReference type="EMBL" id="JAUIRO010000003">
    <property type="protein sequence ID" value="KAK0722148.1"/>
    <property type="molecule type" value="Genomic_DNA"/>
</dbReference>
<dbReference type="GeneID" id="85317030"/>
<accession>A0AA40E4E9</accession>
<sequence length="199" mass="22244">MGGSRGGSPQGGVIRFQYGVCVCERDRESLRNVRANACVCMVWERKRVGRMRPTDRPSPPSLSCWRVSKRQRRRRRRRERERERERDEADRLEAQCKSSVGAAGAVRTAGAVVVGAEVDCSTAERAAVVDELLVFLDGHCGGCVYFVLWTRLSCWLATLTVRRQLKLEQERKGVRTGQKRGLTAGAELVCKSGSDTQDS</sequence>
<gene>
    <name evidence="2" type="ORF">B0T26DRAFT_204447</name>
</gene>
<dbReference type="RefSeq" id="XP_060298072.1">
    <property type="nucleotide sequence ID" value="XM_060433760.1"/>
</dbReference>
<keyword evidence="1" id="KW-0175">Coiled coil</keyword>
<evidence type="ECO:0000313" key="3">
    <source>
        <dbReference type="Proteomes" id="UP001172101"/>
    </source>
</evidence>
<keyword evidence="3" id="KW-1185">Reference proteome</keyword>
<feature type="coiled-coil region" evidence="1">
    <location>
        <begin position="68"/>
        <end position="95"/>
    </location>
</feature>
<reference evidence="2" key="1">
    <citation type="submission" date="2023-06" db="EMBL/GenBank/DDBJ databases">
        <title>Genome-scale phylogeny and comparative genomics of the fungal order Sordariales.</title>
        <authorList>
            <consortium name="Lawrence Berkeley National Laboratory"/>
            <person name="Hensen N."/>
            <person name="Bonometti L."/>
            <person name="Westerberg I."/>
            <person name="Brannstrom I.O."/>
            <person name="Guillou S."/>
            <person name="Cros-Aarteil S."/>
            <person name="Calhoun S."/>
            <person name="Haridas S."/>
            <person name="Kuo A."/>
            <person name="Mondo S."/>
            <person name="Pangilinan J."/>
            <person name="Riley R."/>
            <person name="LaButti K."/>
            <person name="Andreopoulos B."/>
            <person name="Lipzen A."/>
            <person name="Chen C."/>
            <person name="Yanf M."/>
            <person name="Daum C."/>
            <person name="Ng V."/>
            <person name="Clum A."/>
            <person name="Steindorff A."/>
            <person name="Ohm R."/>
            <person name="Martin F."/>
            <person name="Silar P."/>
            <person name="Natvig D."/>
            <person name="Lalanne C."/>
            <person name="Gautier V."/>
            <person name="Ament-velasquez S.L."/>
            <person name="Kruys A."/>
            <person name="Hutchinson M.I."/>
            <person name="Powell A.J."/>
            <person name="Barry K."/>
            <person name="Miller A.N."/>
            <person name="Grigoriev I.V."/>
            <person name="Debuchy R."/>
            <person name="Gladieux P."/>
            <person name="Thoren M.H."/>
            <person name="Johannesson H."/>
        </authorList>
    </citation>
    <scope>NUCLEOTIDE SEQUENCE</scope>
    <source>
        <strain evidence="2">SMH2392-1A</strain>
    </source>
</reference>
<protein>
    <submittedName>
        <fullName evidence="2">Uncharacterized protein</fullName>
    </submittedName>
</protein>
<proteinExistence type="predicted"/>
<organism evidence="2 3">
    <name type="scientific">Lasiosphaeria miniovina</name>
    <dbReference type="NCBI Taxonomy" id="1954250"/>
    <lineage>
        <taxon>Eukaryota</taxon>
        <taxon>Fungi</taxon>
        <taxon>Dikarya</taxon>
        <taxon>Ascomycota</taxon>
        <taxon>Pezizomycotina</taxon>
        <taxon>Sordariomycetes</taxon>
        <taxon>Sordariomycetidae</taxon>
        <taxon>Sordariales</taxon>
        <taxon>Lasiosphaeriaceae</taxon>
        <taxon>Lasiosphaeria</taxon>
    </lineage>
</organism>
<dbReference type="AlphaFoldDB" id="A0AA40E4E9"/>
<evidence type="ECO:0000313" key="2">
    <source>
        <dbReference type="EMBL" id="KAK0722148.1"/>
    </source>
</evidence>
<name>A0AA40E4E9_9PEZI</name>
<dbReference type="Proteomes" id="UP001172101">
    <property type="component" value="Unassembled WGS sequence"/>
</dbReference>
<comment type="caution">
    <text evidence="2">The sequence shown here is derived from an EMBL/GenBank/DDBJ whole genome shotgun (WGS) entry which is preliminary data.</text>
</comment>